<gene>
    <name evidence="1" type="ORF">DERYTH_LOCUS10397</name>
</gene>
<protein>
    <submittedName>
        <fullName evidence="1">4909_t:CDS:1</fullName>
    </submittedName>
</protein>
<dbReference type="EMBL" id="CAJVPY010006036">
    <property type="protein sequence ID" value="CAG8655112.1"/>
    <property type="molecule type" value="Genomic_DNA"/>
</dbReference>
<feature type="non-terminal residue" evidence="1">
    <location>
        <position position="1"/>
    </location>
</feature>
<accession>A0A9N9E0H8</accession>
<dbReference type="AlphaFoldDB" id="A0A9N9E0H8"/>
<organism evidence="1 2">
    <name type="scientific">Dentiscutata erythropus</name>
    <dbReference type="NCBI Taxonomy" id="1348616"/>
    <lineage>
        <taxon>Eukaryota</taxon>
        <taxon>Fungi</taxon>
        <taxon>Fungi incertae sedis</taxon>
        <taxon>Mucoromycota</taxon>
        <taxon>Glomeromycotina</taxon>
        <taxon>Glomeromycetes</taxon>
        <taxon>Diversisporales</taxon>
        <taxon>Gigasporaceae</taxon>
        <taxon>Dentiscutata</taxon>
    </lineage>
</organism>
<proteinExistence type="predicted"/>
<sequence>TVEKKTHKKSFDIMEEPLPNAWNVENKSPFLSIDSDRLGVKYIGKAQLFIFDDLSN</sequence>
<comment type="caution">
    <text evidence="1">The sequence shown here is derived from an EMBL/GenBank/DDBJ whole genome shotgun (WGS) entry which is preliminary data.</text>
</comment>
<name>A0A9N9E0H8_9GLOM</name>
<evidence type="ECO:0000313" key="2">
    <source>
        <dbReference type="Proteomes" id="UP000789405"/>
    </source>
</evidence>
<reference evidence="1" key="1">
    <citation type="submission" date="2021-06" db="EMBL/GenBank/DDBJ databases">
        <authorList>
            <person name="Kallberg Y."/>
            <person name="Tangrot J."/>
            <person name="Rosling A."/>
        </authorList>
    </citation>
    <scope>NUCLEOTIDE SEQUENCE</scope>
    <source>
        <strain evidence="1">MA453B</strain>
    </source>
</reference>
<evidence type="ECO:0000313" key="1">
    <source>
        <dbReference type="EMBL" id="CAG8655112.1"/>
    </source>
</evidence>
<keyword evidence="2" id="KW-1185">Reference proteome</keyword>
<dbReference type="Proteomes" id="UP000789405">
    <property type="component" value="Unassembled WGS sequence"/>
</dbReference>